<dbReference type="EMBL" id="BARV01028380">
    <property type="protein sequence ID" value="GAI33512.1"/>
    <property type="molecule type" value="Genomic_DNA"/>
</dbReference>
<feature type="non-terminal residue" evidence="1">
    <location>
        <position position="80"/>
    </location>
</feature>
<proteinExistence type="predicted"/>
<accession>X1MPG1</accession>
<organism evidence="1">
    <name type="scientific">marine sediment metagenome</name>
    <dbReference type="NCBI Taxonomy" id="412755"/>
    <lineage>
        <taxon>unclassified sequences</taxon>
        <taxon>metagenomes</taxon>
        <taxon>ecological metagenomes</taxon>
    </lineage>
</organism>
<name>X1MPG1_9ZZZZ</name>
<protein>
    <submittedName>
        <fullName evidence="1">Uncharacterized protein</fullName>
    </submittedName>
</protein>
<dbReference type="AlphaFoldDB" id="X1MPG1"/>
<comment type="caution">
    <text evidence="1">The sequence shown here is derived from an EMBL/GenBank/DDBJ whole genome shotgun (WGS) entry which is preliminary data.</text>
</comment>
<gene>
    <name evidence="1" type="ORF">S06H3_45450</name>
</gene>
<reference evidence="1" key="1">
    <citation type="journal article" date="2014" name="Front. Microbiol.">
        <title>High frequency of phylogenetically diverse reductive dehalogenase-homologous genes in deep subseafloor sedimentary metagenomes.</title>
        <authorList>
            <person name="Kawai M."/>
            <person name="Futagami T."/>
            <person name="Toyoda A."/>
            <person name="Takaki Y."/>
            <person name="Nishi S."/>
            <person name="Hori S."/>
            <person name="Arai W."/>
            <person name="Tsubouchi T."/>
            <person name="Morono Y."/>
            <person name="Uchiyama I."/>
            <person name="Ito T."/>
            <person name="Fujiyama A."/>
            <person name="Inagaki F."/>
            <person name="Takami H."/>
        </authorList>
    </citation>
    <scope>NUCLEOTIDE SEQUENCE</scope>
    <source>
        <strain evidence="1">Expedition CK06-06</strain>
    </source>
</reference>
<evidence type="ECO:0000313" key="1">
    <source>
        <dbReference type="EMBL" id="GAI33512.1"/>
    </source>
</evidence>
<sequence length="80" mass="9316">MTEKKKAIPGRIIPERHYDSVSGRVLISMENIIDCYYDDADEKFNAELDEVSDAGCILRDMDRVRNFLEELRHCDEPLDP</sequence>